<dbReference type="GO" id="GO:0004315">
    <property type="term" value="F:3-oxoacyl-[acyl-carrier-protein] synthase activity"/>
    <property type="evidence" value="ECO:0007669"/>
    <property type="project" value="TreeGrafter"/>
</dbReference>
<organism evidence="3 4">
    <name type="scientific">Pseudotamlana carrageenivorans</name>
    <dbReference type="NCBI Taxonomy" id="2069432"/>
    <lineage>
        <taxon>Bacteria</taxon>
        <taxon>Pseudomonadati</taxon>
        <taxon>Bacteroidota</taxon>
        <taxon>Flavobacteriia</taxon>
        <taxon>Flavobacteriales</taxon>
        <taxon>Flavobacteriaceae</taxon>
        <taxon>Pseudotamlana</taxon>
    </lineage>
</organism>
<gene>
    <name evidence="3" type="ORF">C1A40_11215</name>
</gene>
<dbReference type="PANTHER" id="PTHR11712:SF336">
    <property type="entry name" value="3-OXOACYL-[ACYL-CARRIER-PROTEIN] SYNTHASE, MITOCHONDRIAL"/>
    <property type="match status" value="1"/>
</dbReference>
<dbReference type="OrthoDB" id="1404523at2"/>
<dbReference type="AlphaFoldDB" id="A0A2I7SJA8"/>
<dbReference type="KEGG" id="taj:C1A40_11215"/>
<dbReference type="Gene3D" id="3.40.47.10">
    <property type="match status" value="1"/>
</dbReference>
<sequence>MKQVYINSVASVSAQKTFDNAEFLNDFIDHEAVVFPVVNPNYKVFIPPAAARRMAKGIKMSIAASKIALQESGLDQVDAIITGTGMGCLRDSEKFLSALIDNDEQYLTPTAFIQSTHNTVGGQVALELQCKGYNFTYVHASNSFESALLDAKLLLSNEEENTILVGGVDEIGEHTFKLQALVGHVKKEAVKASELFESHTSGAVYGEGANFFVLSNEKQNSTYAELVGVKMFNTLPKTLLTETLEAFLGSHQLEISDIDVVILGANGDAGYDDYYDILSQGVFKKTQQAYYKHISGEFNTASAFGFWLAAKTIQSQTLPALVKRNNFKSTGFKNVLLYNQYRSENHSFTLLKQC</sequence>
<keyword evidence="1" id="KW-0808">Transferase</keyword>
<evidence type="ECO:0000256" key="1">
    <source>
        <dbReference type="ARBA" id="ARBA00022679"/>
    </source>
</evidence>
<dbReference type="InterPro" id="IPR016039">
    <property type="entry name" value="Thiolase-like"/>
</dbReference>
<dbReference type="PANTHER" id="PTHR11712">
    <property type="entry name" value="POLYKETIDE SYNTHASE-RELATED"/>
    <property type="match status" value="1"/>
</dbReference>
<dbReference type="InterPro" id="IPR014030">
    <property type="entry name" value="Ketoacyl_synth_N"/>
</dbReference>
<accession>A0A2I7SJA8</accession>
<feature type="domain" description="Beta-ketoacyl synthase-like N-terminal" evidence="2">
    <location>
        <begin position="46"/>
        <end position="218"/>
    </location>
</feature>
<evidence type="ECO:0000313" key="4">
    <source>
        <dbReference type="Proteomes" id="UP000236592"/>
    </source>
</evidence>
<dbReference type="Pfam" id="PF00109">
    <property type="entry name" value="ketoacyl-synt"/>
    <property type="match status" value="1"/>
</dbReference>
<evidence type="ECO:0000313" key="3">
    <source>
        <dbReference type="EMBL" id="AUS05986.1"/>
    </source>
</evidence>
<name>A0A2I7SJA8_9FLAO</name>
<dbReference type="EMBL" id="CP025938">
    <property type="protein sequence ID" value="AUS05986.1"/>
    <property type="molecule type" value="Genomic_DNA"/>
</dbReference>
<dbReference type="InterPro" id="IPR000794">
    <property type="entry name" value="Beta-ketoacyl_synthase"/>
</dbReference>
<evidence type="ECO:0000259" key="2">
    <source>
        <dbReference type="Pfam" id="PF00109"/>
    </source>
</evidence>
<protein>
    <submittedName>
        <fullName evidence="3">3-oxoacyl-ACP synthase</fullName>
    </submittedName>
</protein>
<reference evidence="4" key="1">
    <citation type="submission" date="2018-01" db="EMBL/GenBank/DDBJ databases">
        <title>Complete genome of Tamlana sp. UJ94.</title>
        <authorList>
            <person name="Jung J."/>
            <person name="Chung D."/>
            <person name="Bae S.S."/>
            <person name="Baek K."/>
        </authorList>
    </citation>
    <scope>NUCLEOTIDE SEQUENCE [LARGE SCALE GENOMIC DNA]</scope>
    <source>
        <strain evidence="4">UJ94</strain>
    </source>
</reference>
<dbReference type="GO" id="GO:0005829">
    <property type="term" value="C:cytosol"/>
    <property type="evidence" value="ECO:0007669"/>
    <property type="project" value="TreeGrafter"/>
</dbReference>
<dbReference type="Proteomes" id="UP000236592">
    <property type="component" value="Chromosome"/>
</dbReference>
<dbReference type="SUPFAM" id="SSF53901">
    <property type="entry name" value="Thiolase-like"/>
    <property type="match status" value="2"/>
</dbReference>
<dbReference type="RefSeq" id="WP_102995968.1">
    <property type="nucleotide sequence ID" value="NZ_CP025938.1"/>
</dbReference>
<proteinExistence type="predicted"/>
<dbReference type="GO" id="GO:0006633">
    <property type="term" value="P:fatty acid biosynthetic process"/>
    <property type="evidence" value="ECO:0007669"/>
    <property type="project" value="TreeGrafter"/>
</dbReference>
<keyword evidence="4" id="KW-1185">Reference proteome</keyword>